<protein>
    <recommendedName>
        <fullName evidence="2">Lnb N-terminal periplasmic domain-containing protein</fullName>
    </recommendedName>
</protein>
<dbReference type="EMBL" id="MSDO01000007">
    <property type="protein sequence ID" value="OLO04999.1"/>
    <property type="molecule type" value="Genomic_DNA"/>
</dbReference>
<organism evidence="3 4">
    <name type="scientific">Salinicola socius</name>
    <dbReference type="NCBI Taxonomy" id="404433"/>
    <lineage>
        <taxon>Bacteria</taxon>
        <taxon>Pseudomonadati</taxon>
        <taxon>Pseudomonadota</taxon>
        <taxon>Gammaproteobacteria</taxon>
        <taxon>Oceanospirillales</taxon>
        <taxon>Halomonadaceae</taxon>
        <taxon>Salinicola</taxon>
    </lineage>
</organism>
<accession>A0A1Q8SU69</accession>
<dbReference type="Pfam" id="PF13387">
    <property type="entry name" value="Lnb_N"/>
    <property type="match status" value="1"/>
</dbReference>
<dbReference type="InterPro" id="IPR025178">
    <property type="entry name" value="Lnb_N"/>
</dbReference>
<proteinExistence type="predicted"/>
<dbReference type="AlphaFoldDB" id="A0A1Q8SU69"/>
<keyword evidence="1" id="KW-0812">Transmembrane</keyword>
<evidence type="ECO:0000259" key="2">
    <source>
        <dbReference type="Pfam" id="PF13387"/>
    </source>
</evidence>
<dbReference type="OrthoDB" id="274718at2"/>
<sequence>MRRALGFVGQLLRAVVILSVIGWGALALHFELPGPRPLVLLTIAAWVLIGGAALIAPWRIRRRTPLKTENAPRKPQRSRAAPTIRLTFTLALIVLVTWWQSLEPRNDRDWAPDVARQLAVERDGDRVTLHNVRDFEWQTPDTATPRWETREYDLSQLDAVDMVVSYWMGPAIAHTLVTFGFADGRHLTFSVEIRRERDEAFSISGGFFKQFELNLIAADENDILRLRSNVRDEDVYLYRVGLSPQARRELFLAYLDEADRLRQSPEFYNTLTSNCTTIVFDMAARIVSGLPKDIRLILSGYLPEYVYDIGGLDTSHSLEFLRSRGYINPRARQIPYTAGSEAFSRAIRDGVPAADGEILHASSP</sequence>
<keyword evidence="1" id="KW-0472">Membrane</keyword>
<keyword evidence="1" id="KW-1133">Transmembrane helix</keyword>
<reference evidence="3 4" key="1">
    <citation type="submission" date="2016-12" db="EMBL/GenBank/DDBJ databases">
        <title>Draft genome sequences of strains Salinicola socius SMB35, Salinicola sp. MH3R3-1 and Chromohalobacter sp. SMB17 from the Verkhnekamsk potash mining region of Russia.</title>
        <authorList>
            <person name="Mavrodi D.V."/>
            <person name="Olsson B.E."/>
            <person name="Korsakova E.S."/>
            <person name="Pyankova A."/>
            <person name="Mavrodi O.V."/>
            <person name="Plotnikova E.G."/>
        </authorList>
    </citation>
    <scope>NUCLEOTIDE SEQUENCE [LARGE SCALE GENOMIC DNA]</scope>
    <source>
        <strain evidence="3 4">SMB35</strain>
    </source>
</reference>
<keyword evidence="4" id="KW-1185">Reference proteome</keyword>
<dbReference type="RefSeq" id="WP_075569486.1">
    <property type="nucleotide sequence ID" value="NZ_PZJS01000016.1"/>
</dbReference>
<name>A0A1Q8SU69_9GAMM</name>
<evidence type="ECO:0000256" key="1">
    <source>
        <dbReference type="SAM" id="Phobius"/>
    </source>
</evidence>
<feature type="transmembrane region" description="Helical" evidence="1">
    <location>
        <begin position="12"/>
        <end position="32"/>
    </location>
</feature>
<evidence type="ECO:0000313" key="4">
    <source>
        <dbReference type="Proteomes" id="UP000186878"/>
    </source>
</evidence>
<comment type="caution">
    <text evidence="3">The sequence shown here is derived from an EMBL/GenBank/DDBJ whole genome shotgun (WGS) entry which is preliminary data.</text>
</comment>
<evidence type="ECO:0000313" key="3">
    <source>
        <dbReference type="EMBL" id="OLO04999.1"/>
    </source>
</evidence>
<dbReference type="Proteomes" id="UP000186878">
    <property type="component" value="Unassembled WGS sequence"/>
</dbReference>
<gene>
    <name evidence="3" type="ORF">BTW07_07095</name>
</gene>
<feature type="domain" description="Lnb N-terminal periplasmic" evidence="2">
    <location>
        <begin position="144"/>
        <end position="299"/>
    </location>
</feature>
<feature type="transmembrane region" description="Helical" evidence="1">
    <location>
        <begin position="80"/>
        <end position="99"/>
    </location>
</feature>
<dbReference type="STRING" id="404433.BTW07_07095"/>
<feature type="transmembrane region" description="Helical" evidence="1">
    <location>
        <begin position="38"/>
        <end position="60"/>
    </location>
</feature>